<accession>A0ACB9S3K8</accession>
<reference evidence="2" key="1">
    <citation type="journal article" date="2023" name="Front. Plant Sci.">
        <title>Chromosomal-level genome assembly of Melastoma candidum provides insights into trichome evolution.</title>
        <authorList>
            <person name="Zhong Y."/>
            <person name="Wu W."/>
            <person name="Sun C."/>
            <person name="Zou P."/>
            <person name="Liu Y."/>
            <person name="Dai S."/>
            <person name="Zhou R."/>
        </authorList>
    </citation>
    <scope>NUCLEOTIDE SEQUENCE [LARGE SCALE GENOMIC DNA]</scope>
</reference>
<sequence>MANIGTARVRVNCSAVRFMQKTIEEKGEDGAGIKVDVYYENVPINCKECKVFGHSMNQCLIRKPRSRSRSKGPQGRSGSSRPVRNMNSRDAYAGEQNSSARNSGVELQALTWRESGTVEVAGQGGNGEISIWQWKRSTLNNVEATLGTAEAVINISRELIPSIPTENRWTLIPFEGDQVECIGNSAQEDSNDAGGGKGNQ</sequence>
<keyword evidence="2" id="KW-1185">Reference proteome</keyword>
<comment type="caution">
    <text evidence="1">The sequence shown here is derived from an EMBL/GenBank/DDBJ whole genome shotgun (WGS) entry which is preliminary data.</text>
</comment>
<dbReference type="EMBL" id="CM042881">
    <property type="protein sequence ID" value="KAI4385950.1"/>
    <property type="molecule type" value="Genomic_DNA"/>
</dbReference>
<dbReference type="Proteomes" id="UP001057402">
    <property type="component" value="Chromosome 2"/>
</dbReference>
<proteinExistence type="predicted"/>
<name>A0ACB9S3K8_9MYRT</name>
<evidence type="ECO:0000313" key="2">
    <source>
        <dbReference type="Proteomes" id="UP001057402"/>
    </source>
</evidence>
<gene>
    <name evidence="1" type="ORF">MLD38_003934</name>
</gene>
<protein>
    <submittedName>
        <fullName evidence="1">Uncharacterized protein</fullName>
    </submittedName>
</protein>
<evidence type="ECO:0000313" key="1">
    <source>
        <dbReference type="EMBL" id="KAI4385950.1"/>
    </source>
</evidence>
<organism evidence="1 2">
    <name type="scientific">Melastoma candidum</name>
    <dbReference type="NCBI Taxonomy" id="119954"/>
    <lineage>
        <taxon>Eukaryota</taxon>
        <taxon>Viridiplantae</taxon>
        <taxon>Streptophyta</taxon>
        <taxon>Embryophyta</taxon>
        <taxon>Tracheophyta</taxon>
        <taxon>Spermatophyta</taxon>
        <taxon>Magnoliopsida</taxon>
        <taxon>eudicotyledons</taxon>
        <taxon>Gunneridae</taxon>
        <taxon>Pentapetalae</taxon>
        <taxon>rosids</taxon>
        <taxon>malvids</taxon>
        <taxon>Myrtales</taxon>
        <taxon>Melastomataceae</taxon>
        <taxon>Melastomatoideae</taxon>
        <taxon>Melastomateae</taxon>
        <taxon>Melastoma</taxon>
    </lineage>
</organism>